<dbReference type="RefSeq" id="WP_201663458.1">
    <property type="nucleotide sequence ID" value="NZ_JAEQNC010000017.1"/>
</dbReference>
<dbReference type="NCBIfam" id="TIGR01891">
    <property type="entry name" value="amidohydrolases"/>
    <property type="match status" value="1"/>
</dbReference>
<accession>A0A936YTX1</accession>
<evidence type="ECO:0000256" key="2">
    <source>
        <dbReference type="PIRSR" id="PIRSR005962-1"/>
    </source>
</evidence>
<organism evidence="4 5">
    <name type="scientific">Rhizobium setariae</name>
    <dbReference type="NCBI Taxonomy" id="2801340"/>
    <lineage>
        <taxon>Bacteria</taxon>
        <taxon>Pseudomonadati</taxon>
        <taxon>Pseudomonadota</taxon>
        <taxon>Alphaproteobacteria</taxon>
        <taxon>Hyphomicrobiales</taxon>
        <taxon>Rhizobiaceae</taxon>
        <taxon>Rhizobium/Agrobacterium group</taxon>
        <taxon>Rhizobium</taxon>
    </lineage>
</organism>
<evidence type="ECO:0000259" key="3">
    <source>
        <dbReference type="Pfam" id="PF07687"/>
    </source>
</evidence>
<dbReference type="Gene3D" id="3.30.70.360">
    <property type="match status" value="1"/>
</dbReference>
<reference evidence="4" key="1">
    <citation type="submission" date="2021-01" db="EMBL/GenBank/DDBJ databases">
        <title>Rhizobium sp. strain KVB221 16S ribosomal RNA gene Genome sequencing and assembly.</title>
        <authorList>
            <person name="Kang M."/>
        </authorList>
    </citation>
    <scope>NUCLEOTIDE SEQUENCE</scope>
    <source>
        <strain evidence="4">KVB221</strain>
    </source>
</reference>
<evidence type="ECO:0000313" key="5">
    <source>
        <dbReference type="Proteomes" id="UP000633219"/>
    </source>
</evidence>
<dbReference type="AlphaFoldDB" id="A0A936YTX1"/>
<dbReference type="InterPro" id="IPR011650">
    <property type="entry name" value="Peptidase_M20_dimer"/>
</dbReference>
<dbReference type="EMBL" id="JAEQNC010000017">
    <property type="protein sequence ID" value="MBL0374906.1"/>
    <property type="molecule type" value="Genomic_DNA"/>
</dbReference>
<keyword evidence="2" id="KW-0464">Manganese</keyword>
<dbReference type="SUPFAM" id="SSF53187">
    <property type="entry name" value="Zn-dependent exopeptidases"/>
    <property type="match status" value="1"/>
</dbReference>
<feature type="binding site" evidence="2">
    <location>
        <position position="359"/>
    </location>
    <ligand>
        <name>Mn(2+)</name>
        <dbReference type="ChEBI" id="CHEBI:29035"/>
        <label>2</label>
    </ligand>
</feature>
<dbReference type="GO" id="GO:0046872">
    <property type="term" value="F:metal ion binding"/>
    <property type="evidence" value="ECO:0007669"/>
    <property type="project" value="UniProtKB-KW"/>
</dbReference>
<dbReference type="CDD" id="cd05666">
    <property type="entry name" value="M20_Acy1-like"/>
    <property type="match status" value="1"/>
</dbReference>
<name>A0A936YTX1_9HYPH</name>
<dbReference type="PIRSF" id="PIRSF005962">
    <property type="entry name" value="Pept_M20D_amidohydro"/>
    <property type="match status" value="1"/>
</dbReference>
<dbReference type="PANTHER" id="PTHR11014:SF63">
    <property type="entry name" value="METALLOPEPTIDASE, PUTATIVE (AFU_ORTHOLOGUE AFUA_6G09600)-RELATED"/>
    <property type="match status" value="1"/>
</dbReference>
<dbReference type="FunFam" id="3.30.70.360:FF:000001">
    <property type="entry name" value="N-acetyldiaminopimelate deacetylase"/>
    <property type="match status" value="1"/>
</dbReference>
<dbReference type="GO" id="GO:0019877">
    <property type="term" value="P:diaminopimelate biosynthetic process"/>
    <property type="evidence" value="ECO:0007669"/>
    <property type="project" value="UniProtKB-ARBA"/>
</dbReference>
<evidence type="ECO:0000256" key="1">
    <source>
        <dbReference type="ARBA" id="ARBA00022801"/>
    </source>
</evidence>
<gene>
    <name evidence="4" type="ORF">JJB09_23110</name>
</gene>
<dbReference type="InterPro" id="IPR002933">
    <property type="entry name" value="Peptidase_M20"/>
</dbReference>
<comment type="caution">
    <text evidence="4">The sequence shown here is derived from an EMBL/GenBank/DDBJ whole genome shotgun (WGS) entry which is preliminary data.</text>
</comment>
<feature type="binding site" evidence="2">
    <location>
        <position position="138"/>
    </location>
    <ligand>
        <name>Mn(2+)</name>
        <dbReference type="ChEBI" id="CHEBI:29035"/>
        <label>2</label>
    </ligand>
</feature>
<dbReference type="GO" id="GO:0050118">
    <property type="term" value="F:N-acetyldiaminopimelate deacetylase activity"/>
    <property type="evidence" value="ECO:0007669"/>
    <property type="project" value="UniProtKB-ARBA"/>
</dbReference>
<dbReference type="Gene3D" id="3.40.630.10">
    <property type="entry name" value="Zn peptidases"/>
    <property type="match status" value="1"/>
</dbReference>
<dbReference type="Pfam" id="PF01546">
    <property type="entry name" value="Peptidase_M20"/>
    <property type="match status" value="1"/>
</dbReference>
<dbReference type="InterPro" id="IPR017439">
    <property type="entry name" value="Amidohydrolase"/>
</dbReference>
<dbReference type="Proteomes" id="UP000633219">
    <property type="component" value="Unassembled WGS sequence"/>
</dbReference>
<feature type="binding site" evidence="2">
    <location>
        <position position="103"/>
    </location>
    <ligand>
        <name>Mn(2+)</name>
        <dbReference type="ChEBI" id="CHEBI:29035"/>
        <label>2</label>
    </ligand>
</feature>
<dbReference type="Pfam" id="PF07687">
    <property type="entry name" value="M20_dimer"/>
    <property type="match status" value="1"/>
</dbReference>
<dbReference type="InterPro" id="IPR036264">
    <property type="entry name" value="Bact_exopeptidase_dim_dom"/>
</dbReference>
<comment type="cofactor">
    <cofactor evidence="2">
        <name>Mn(2+)</name>
        <dbReference type="ChEBI" id="CHEBI:29035"/>
    </cofactor>
    <text evidence="2">The Mn(2+) ion enhances activity.</text>
</comment>
<sequence length="389" mass="41500">MPILNRASEMHDEITAWRRQLHQMPELLFDVVRTAGFVETKLREFGVDEIVTGLGRTGVVGLIRGANGPGPTIGLRADMDALPLIETTGKQWASQTSGKMHACGHDGHTAMLLGAAKYLAETRNFAGQIVVIFQPAEEGGGGGHEMVKDGMMEKFAISEVYGMHNMPGLDVGTFASRNGPIMASTDEFVIAVRGRGAHAAMPHKGIDPVLIAAHIITSLQSIASRVTDPFDSTVVSVTKMKGGNAHNVIPDEATIGGTIRTLTPELRTQTQERLRQIAEGIASAHGAEARVQIHSGYPVTVNHATQTAAALDVASEIAGLANVDGEVRPTMGGEDFSYMLNARPGNFIFIGNGDTAGLHNPGYDFNDEIIPFGVSYWVRLAETRLASLA</sequence>
<keyword evidence="5" id="KW-1185">Reference proteome</keyword>
<protein>
    <submittedName>
        <fullName evidence="4">Amidohydrolase</fullName>
    </submittedName>
</protein>
<keyword evidence="1" id="KW-0378">Hydrolase</keyword>
<evidence type="ECO:0000313" key="4">
    <source>
        <dbReference type="EMBL" id="MBL0374906.1"/>
    </source>
</evidence>
<feature type="binding site" evidence="2">
    <location>
        <position position="105"/>
    </location>
    <ligand>
        <name>Mn(2+)</name>
        <dbReference type="ChEBI" id="CHEBI:29035"/>
        <label>2</label>
    </ligand>
</feature>
<dbReference type="SUPFAM" id="SSF55031">
    <property type="entry name" value="Bacterial exopeptidase dimerisation domain"/>
    <property type="match status" value="1"/>
</dbReference>
<keyword evidence="2" id="KW-0479">Metal-binding</keyword>
<feature type="domain" description="Peptidase M20 dimerisation" evidence="3">
    <location>
        <begin position="188"/>
        <end position="281"/>
    </location>
</feature>
<dbReference type="PANTHER" id="PTHR11014">
    <property type="entry name" value="PEPTIDASE M20 FAMILY MEMBER"/>
    <property type="match status" value="1"/>
</dbReference>
<feature type="binding site" evidence="2">
    <location>
        <position position="164"/>
    </location>
    <ligand>
        <name>Mn(2+)</name>
        <dbReference type="ChEBI" id="CHEBI:29035"/>
        <label>2</label>
    </ligand>
</feature>
<proteinExistence type="predicted"/>